<sequence length="77" mass="8838">MGSRNVSLMAVVVLRGAKQVREKERERMGRVKQPKIISGYRYRGLRGGYGSLPTYTSPGRWIRYEARSHTNNDGLLR</sequence>
<dbReference type="AlphaFoldDB" id="A0A0R3S2G6"/>
<evidence type="ECO:0000313" key="2">
    <source>
        <dbReference type="WBParaSite" id="EEL_0000889901-mRNA-1"/>
    </source>
</evidence>
<keyword evidence="1" id="KW-1185">Reference proteome</keyword>
<reference evidence="2" key="1">
    <citation type="submission" date="2016-04" db="UniProtKB">
        <authorList>
            <consortium name="WormBaseParasite"/>
        </authorList>
    </citation>
    <scope>IDENTIFICATION</scope>
</reference>
<proteinExistence type="predicted"/>
<protein>
    <submittedName>
        <fullName evidence="2">AP2/ERF domain-containing protein</fullName>
    </submittedName>
</protein>
<accession>A0A0R3S2G6</accession>
<organism evidence="1 2">
    <name type="scientific">Elaeophora elaphi</name>
    <dbReference type="NCBI Taxonomy" id="1147741"/>
    <lineage>
        <taxon>Eukaryota</taxon>
        <taxon>Metazoa</taxon>
        <taxon>Ecdysozoa</taxon>
        <taxon>Nematoda</taxon>
        <taxon>Chromadorea</taxon>
        <taxon>Rhabditida</taxon>
        <taxon>Spirurina</taxon>
        <taxon>Spiruromorpha</taxon>
        <taxon>Filarioidea</taxon>
        <taxon>Onchocercidae</taxon>
        <taxon>Elaeophora</taxon>
    </lineage>
</organism>
<name>A0A0R3S2G6_9BILA</name>
<evidence type="ECO:0000313" key="1">
    <source>
        <dbReference type="Proteomes" id="UP000050640"/>
    </source>
</evidence>
<dbReference type="WBParaSite" id="EEL_0000889901-mRNA-1">
    <property type="protein sequence ID" value="EEL_0000889901-mRNA-1"/>
    <property type="gene ID" value="EEL_0000889901"/>
</dbReference>
<dbReference type="Proteomes" id="UP000050640">
    <property type="component" value="Unplaced"/>
</dbReference>